<evidence type="ECO:0000313" key="2">
    <source>
        <dbReference type="EMBL" id="TWU00496.1"/>
    </source>
</evidence>
<gene>
    <name evidence="2" type="ORF">Pla108_14470</name>
</gene>
<keyword evidence="3" id="KW-1185">Reference proteome</keyword>
<evidence type="ECO:0000313" key="3">
    <source>
        <dbReference type="Proteomes" id="UP000317421"/>
    </source>
</evidence>
<dbReference type="AlphaFoldDB" id="A0A5C6AMZ2"/>
<evidence type="ECO:0000256" key="1">
    <source>
        <dbReference type="SAM" id="MobiDB-lite"/>
    </source>
</evidence>
<proteinExistence type="predicted"/>
<reference evidence="2 3" key="1">
    <citation type="submission" date="2019-02" db="EMBL/GenBank/DDBJ databases">
        <title>Deep-cultivation of Planctomycetes and their phenomic and genomic characterization uncovers novel biology.</title>
        <authorList>
            <person name="Wiegand S."/>
            <person name="Jogler M."/>
            <person name="Boedeker C."/>
            <person name="Pinto D."/>
            <person name="Vollmers J."/>
            <person name="Rivas-Marin E."/>
            <person name="Kohn T."/>
            <person name="Peeters S.H."/>
            <person name="Heuer A."/>
            <person name="Rast P."/>
            <person name="Oberbeckmann S."/>
            <person name="Bunk B."/>
            <person name="Jeske O."/>
            <person name="Meyerdierks A."/>
            <person name="Storesund J.E."/>
            <person name="Kallscheuer N."/>
            <person name="Luecker S."/>
            <person name="Lage O.M."/>
            <person name="Pohl T."/>
            <person name="Merkel B.J."/>
            <person name="Hornburger P."/>
            <person name="Mueller R.-W."/>
            <person name="Bruemmer F."/>
            <person name="Labrenz M."/>
            <person name="Spormann A.M."/>
            <person name="Op Den Camp H."/>
            <person name="Overmann J."/>
            <person name="Amann R."/>
            <person name="Jetten M.S.M."/>
            <person name="Mascher T."/>
            <person name="Medema M.H."/>
            <person name="Devos D.P."/>
            <person name="Kaster A.-K."/>
            <person name="Ovreas L."/>
            <person name="Rohde M."/>
            <person name="Galperin M.Y."/>
            <person name="Jogler C."/>
        </authorList>
    </citation>
    <scope>NUCLEOTIDE SEQUENCE [LARGE SCALE GENOMIC DNA]</scope>
    <source>
        <strain evidence="2 3">Pla108</strain>
    </source>
</reference>
<comment type="caution">
    <text evidence="2">The sequence shown here is derived from an EMBL/GenBank/DDBJ whole genome shotgun (WGS) entry which is preliminary data.</text>
</comment>
<dbReference type="RefSeq" id="WP_146444160.1">
    <property type="nucleotide sequence ID" value="NZ_SJPR01000001.1"/>
</dbReference>
<dbReference type="EMBL" id="SJPR01000001">
    <property type="protein sequence ID" value="TWU00496.1"/>
    <property type="molecule type" value="Genomic_DNA"/>
</dbReference>
<dbReference type="OrthoDB" id="9992982at2"/>
<sequence length="120" mass="13872">MNDEQFWNERAEMLRRFKGLCPLTPAEAEEALKKAKRRRALDEEIDRIVDAVTRGELPETDDQPGVDWSPEYDHTVMDREAALCRNEGDGANDSDEVENELLEELFDDDEPEDDADKMEN</sequence>
<protein>
    <submittedName>
        <fullName evidence="2">Uncharacterized protein</fullName>
    </submittedName>
</protein>
<accession>A0A5C6AMZ2</accession>
<name>A0A5C6AMZ2_9BACT</name>
<feature type="region of interest" description="Disordered" evidence="1">
    <location>
        <begin position="52"/>
        <end position="71"/>
    </location>
</feature>
<organism evidence="2 3">
    <name type="scientific">Botrimarina colliarenosi</name>
    <dbReference type="NCBI Taxonomy" id="2528001"/>
    <lineage>
        <taxon>Bacteria</taxon>
        <taxon>Pseudomonadati</taxon>
        <taxon>Planctomycetota</taxon>
        <taxon>Planctomycetia</taxon>
        <taxon>Pirellulales</taxon>
        <taxon>Lacipirellulaceae</taxon>
        <taxon>Botrimarina</taxon>
    </lineage>
</organism>
<dbReference type="Proteomes" id="UP000317421">
    <property type="component" value="Unassembled WGS sequence"/>
</dbReference>